<keyword evidence="3" id="KW-0732">Signal</keyword>
<comment type="cofactor">
    <cofactor evidence="3">
        <name>Zn(2+)</name>
        <dbReference type="ChEBI" id="CHEBI:29105"/>
    </cofactor>
    <text evidence="3">Binds 1 zinc ion per subunit.</text>
</comment>
<evidence type="ECO:0000259" key="4">
    <source>
        <dbReference type="PROSITE" id="PS51864"/>
    </source>
</evidence>
<dbReference type="EC" id="3.4.24.-" evidence="3"/>
<dbReference type="SUPFAM" id="SSF49854">
    <property type="entry name" value="Spermadhesin, CUB domain"/>
    <property type="match status" value="1"/>
</dbReference>
<protein>
    <recommendedName>
        <fullName evidence="3">Metalloendopeptidase</fullName>
        <ecNumber evidence="3">3.4.24.-</ecNumber>
    </recommendedName>
</protein>
<keyword evidence="3" id="KW-0645">Protease</keyword>
<dbReference type="RefSeq" id="XP_024509059.1">
    <property type="nucleotide sequence ID" value="XM_024643384.1"/>
</dbReference>
<evidence type="ECO:0000313" key="5">
    <source>
        <dbReference type="EMBL" id="CEF69860.1"/>
    </source>
</evidence>
<evidence type="ECO:0000313" key="6">
    <source>
        <dbReference type="Proteomes" id="UP000035682"/>
    </source>
</evidence>
<evidence type="ECO:0000313" key="7">
    <source>
        <dbReference type="WBParaSite" id="SRAE_2000450600.1"/>
    </source>
</evidence>
<reference evidence="5 6" key="1">
    <citation type="submission" date="2014-09" db="EMBL/GenBank/DDBJ databases">
        <authorList>
            <person name="Martin A.A."/>
        </authorList>
    </citation>
    <scope>NUCLEOTIDE SEQUENCE</scope>
    <source>
        <strain evidence="6">ED321</strain>
        <strain evidence="5">ED321 Heterogonic</strain>
    </source>
</reference>
<dbReference type="AlphaFoldDB" id="A0A090N008"/>
<dbReference type="PANTHER" id="PTHR10127">
    <property type="entry name" value="DISCOIDIN, CUB, EGF, LAMININ , AND ZINC METALLOPROTEASE DOMAIN CONTAINING"/>
    <property type="match status" value="1"/>
</dbReference>
<dbReference type="Gene3D" id="2.60.120.290">
    <property type="entry name" value="Spermadhesin, CUB domain"/>
    <property type="match status" value="1"/>
</dbReference>
<feature type="disulfide bond" evidence="2">
    <location>
        <begin position="102"/>
        <end position="257"/>
    </location>
</feature>
<evidence type="ECO:0000256" key="2">
    <source>
        <dbReference type="PROSITE-ProRule" id="PRU01211"/>
    </source>
</evidence>
<dbReference type="CTD" id="36382231"/>
<dbReference type="PROSITE" id="PS51864">
    <property type="entry name" value="ASTACIN"/>
    <property type="match status" value="1"/>
</dbReference>
<dbReference type="Gene3D" id="3.40.390.10">
    <property type="entry name" value="Collagenase (Catalytic Domain)"/>
    <property type="match status" value="1"/>
</dbReference>
<dbReference type="WBParaSite" id="SRAE_2000450600.1">
    <property type="protein sequence ID" value="SRAE_2000450600.1"/>
    <property type="gene ID" value="WBGene00264738"/>
</dbReference>
<dbReference type="OrthoDB" id="5776712at2759"/>
<sequence length="409" mass="48130">MAVINYFIFLICLVLKIIPFSNSLENDYKTFSDNNIVLAKRQSNYNKDIISKTVNNLSIRNKRQIGLKEFYPWKLPIPYHIEANIDKRVIFEVIKQIRMQTCLTFTYFPTPVNKLLGIRYKYAEFCDKNPGRLTSISWQDIYVNDKCKKIGYIFRETLRLLGLVYEHQRKCRDNYVHIIPQHFSRFSSIYFSVLTNDVFGNMQTPYDYGSVMHPDGKFLGNLNEETILPVYPFYKKTMGQLYYPSFIDFKRINSFYCLKKCLIKIKCFHGGYPDPNICAVCKCVTGFTGMFCEKFQRPTRKCPSSILEATHRHNHLMNHGIKNCSYLIKAPKNNHVEVRVLYAIFDPPKRICDPFNSLEIKFMKDKTTTGVRLCGFVTNFTIRSMDSCMMLYFNSKNANNKFFLKYTKH</sequence>
<evidence type="ECO:0000256" key="3">
    <source>
        <dbReference type="RuleBase" id="RU361183"/>
    </source>
</evidence>
<keyword evidence="6" id="KW-1185">Reference proteome</keyword>
<dbReference type="GO" id="GO:0006508">
    <property type="term" value="P:proteolysis"/>
    <property type="evidence" value="ECO:0007669"/>
    <property type="project" value="UniProtKB-KW"/>
</dbReference>
<dbReference type="EMBL" id="LN609529">
    <property type="protein sequence ID" value="CEF69860.1"/>
    <property type="molecule type" value="Genomic_DNA"/>
</dbReference>
<dbReference type="SUPFAM" id="SSF55486">
    <property type="entry name" value="Metalloproteases ('zincins'), catalytic domain"/>
    <property type="match status" value="1"/>
</dbReference>
<dbReference type="GO" id="GO:0046872">
    <property type="term" value="F:metal ion binding"/>
    <property type="evidence" value="ECO:0007669"/>
    <property type="project" value="UniProtKB-KW"/>
</dbReference>
<feature type="chain" id="PRO_5015017765" description="Metalloendopeptidase" evidence="3">
    <location>
        <begin position="24"/>
        <end position="409"/>
    </location>
</feature>
<feature type="domain" description="Peptidase M12A" evidence="4">
    <location>
        <begin position="63"/>
        <end position="258"/>
    </location>
</feature>
<gene>
    <name evidence="5 7 8" type="ORF">SRAE_2000450600</name>
</gene>
<evidence type="ECO:0000313" key="8">
    <source>
        <dbReference type="WormBase" id="SRAE_2000450600"/>
    </source>
</evidence>
<keyword evidence="2" id="KW-1015">Disulfide bond</keyword>
<dbReference type="PRINTS" id="PR00480">
    <property type="entry name" value="ASTACIN"/>
</dbReference>
<keyword evidence="1" id="KW-0245">EGF-like domain</keyword>
<keyword evidence="3" id="KW-0482">Metalloprotease</keyword>
<dbReference type="Pfam" id="PF01400">
    <property type="entry name" value="Astacin"/>
    <property type="match status" value="1"/>
</dbReference>
<dbReference type="PANTHER" id="PTHR10127:SF814">
    <property type="entry name" value="MEPRIN A SUBUNIT BETA"/>
    <property type="match status" value="1"/>
</dbReference>
<dbReference type="InterPro" id="IPR024079">
    <property type="entry name" value="MetalloPept_cat_dom_sf"/>
</dbReference>
<proteinExistence type="predicted"/>
<organism evidence="5">
    <name type="scientific">Strongyloides ratti</name>
    <name type="common">Parasitic roundworm</name>
    <dbReference type="NCBI Taxonomy" id="34506"/>
    <lineage>
        <taxon>Eukaryota</taxon>
        <taxon>Metazoa</taxon>
        <taxon>Ecdysozoa</taxon>
        <taxon>Nematoda</taxon>
        <taxon>Chromadorea</taxon>
        <taxon>Rhabditida</taxon>
        <taxon>Tylenchina</taxon>
        <taxon>Panagrolaimomorpha</taxon>
        <taxon>Strongyloidoidea</taxon>
        <taxon>Strongyloididae</taxon>
        <taxon>Strongyloides</taxon>
    </lineage>
</organism>
<accession>A0A090N008</accession>
<keyword evidence="3" id="KW-0479">Metal-binding</keyword>
<dbReference type="GeneID" id="36382231"/>
<comment type="caution">
    <text evidence="2">Lacks conserved residue(s) required for the propagation of feature annotation.</text>
</comment>
<keyword evidence="3" id="KW-0862">Zinc</keyword>
<name>A0A090N008_STRRB</name>
<dbReference type="GO" id="GO:0004222">
    <property type="term" value="F:metalloendopeptidase activity"/>
    <property type="evidence" value="ECO:0007669"/>
    <property type="project" value="UniProtKB-UniRule"/>
</dbReference>
<dbReference type="WormBase" id="SRAE_2000450600">
    <property type="protein sequence ID" value="SRP07039"/>
    <property type="gene ID" value="WBGene00264738"/>
</dbReference>
<dbReference type="InterPro" id="IPR001506">
    <property type="entry name" value="Peptidase_M12A"/>
</dbReference>
<feature type="active site" evidence="2">
    <location>
        <position position="156"/>
    </location>
</feature>
<keyword evidence="3" id="KW-0378">Hydrolase</keyword>
<dbReference type="Proteomes" id="UP000035682">
    <property type="component" value="Unplaced"/>
</dbReference>
<feature type="signal peptide" evidence="3">
    <location>
        <begin position="1"/>
        <end position="23"/>
    </location>
</feature>
<reference evidence="7" key="2">
    <citation type="submission" date="2020-12" db="UniProtKB">
        <authorList>
            <consortium name="WormBaseParasite"/>
        </authorList>
    </citation>
    <scope>IDENTIFICATION</scope>
</reference>
<dbReference type="InterPro" id="IPR035914">
    <property type="entry name" value="Sperma_CUB_dom_sf"/>
</dbReference>
<evidence type="ECO:0000256" key="1">
    <source>
        <dbReference type="ARBA" id="ARBA00022536"/>
    </source>
</evidence>